<comment type="similarity">
    <text evidence="1">Belongs to the UPF0749 family.</text>
</comment>
<dbReference type="Proteomes" id="UP000392064">
    <property type="component" value="Chromosome"/>
</dbReference>
<evidence type="ECO:0000256" key="1">
    <source>
        <dbReference type="ARBA" id="ARBA00009108"/>
    </source>
</evidence>
<dbReference type="PANTHER" id="PTHR37313">
    <property type="entry name" value="UPF0749 PROTEIN RV1825"/>
    <property type="match status" value="1"/>
</dbReference>
<dbReference type="RefSeq" id="WP_153651230.1">
    <property type="nucleotide sequence ID" value="NZ_CP045737.1"/>
</dbReference>
<dbReference type="Pfam" id="PF05949">
    <property type="entry name" value="DUF881"/>
    <property type="match status" value="1"/>
</dbReference>
<dbReference type="Gene3D" id="3.30.70.1880">
    <property type="entry name" value="Protein of unknown function DUF881"/>
    <property type="match status" value="1"/>
</dbReference>
<dbReference type="GO" id="GO:0005886">
    <property type="term" value="C:plasma membrane"/>
    <property type="evidence" value="ECO:0007669"/>
    <property type="project" value="TreeGrafter"/>
</dbReference>
<proteinExistence type="inferred from homology"/>
<dbReference type="InterPro" id="IPR010273">
    <property type="entry name" value="DUF881"/>
</dbReference>
<protein>
    <submittedName>
        <fullName evidence="2">DUF881 domain-containing protein</fullName>
    </submittedName>
</protein>
<sequence length="243" mass="25898">MAKRGTHARQQASFVVLLIFVLTGFLFVAASVSADGTDLRPTGGDVGSLLRERSERIDARRAEANTLRSEIDRLSSSVSGRSLDKLRKRVDALEPATGLTPVRGPGVRVTLTDAPDAGDLSGVDPNWQVVHQQDIQAYVNALWAGGAEAISLQGQRLIATTGIRCVGNVVILDGVPYSPPYVIEAVGDQTGMSSSMITSPDTASYADYARRYNLGLEIEQLDAVTIKAYTNPISLTFAKAPAP</sequence>
<reference evidence="2 3" key="1">
    <citation type="submission" date="2019-11" db="EMBL/GenBank/DDBJ databases">
        <authorList>
            <person name="Li J."/>
        </authorList>
    </citation>
    <scope>NUCLEOTIDE SEQUENCE [LARGE SCALE GENOMIC DNA]</scope>
    <source>
        <strain evidence="2 3">MF47</strain>
    </source>
</reference>
<dbReference type="PANTHER" id="PTHR37313:SF4">
    <property type="entry name" value="CONSERVED MEMBRANE PROTEIN-RELATED"/>
    <property type="match status" value="1"/>
</dbReference>
<accession>A0A5Q2MFX5</accession>
<gene>
    <name evidence="2" type="ORF">GEV26_00385</name>
</gene>
<evidence type="ECO:0000313" key="3">
    <source>
        <dbReference type="Proteomes" id="UP000392064"/>
    </source>
</evidence>
<dbReference type="AlphaFoldDB" id="A0A5Q2MFX5"/>
<keyword evidence="3" id="KW-1185">Reference proteome</keyword>
<evidence type="ECO:0000313" key="2">
    <source>
        <dbReference type="EMBL" id="QGG39956.1"/>
    </source>
</evidence>
<organism evidence="2 3">
    <name type="scientific">Aeromicrobium yanjiei</name>
    <dbReference type="NCBI Taxonomy" id="2662028"/>
    <lineage>
        <taxon>Bacteria</taxon>
        <taxon>Bacillati</taxon>
        <taxon>Actinomycetota</taxon>
        <taxon>Actinomycetes</taxon>
        <taxon>Propionibacteriales</taxon>
        <taxon>Nocardioidaceae</taxon>
        <taxon>Aeromicrobium</taxon>
    </lineage>
</organism>
<dbReference type="EMBL" id="CP045737">
    <property type="protein sequence ID" value="QGG39956.1"/>
    <property type="molecule type" value="Genomic_DNA"/>
</dbReference>
<dbReference type="KEGG" id="aef:GEV26_00385"/>
<name>A0A5Q2MFX5_9ACTN</name>